<name>A0A0E9VK20_ANGAN</name>
<accession>A0A0E9VK20</accession>
<evidence type="ECO:0000313" key="1">
    <source>
        <dbReference type="EMBL" id="JAH78407.1"/>
    </source>
</evidence>
<protein>
    <submittedName>
        <fullName evidence="1">Uncharacterized protein</fullName>
    </submittedName>
</protein>
<dbReference type="EMBL" id="GBXM01030170">
    <property type="protein sequence ID" value="JAH78407.1"/>
    <property type="molecule type" value="Transcribed_RNA"/>
</dbReference>
<dbReference type="AlphaFoldDB" id="A0A0E9VK20"/>
<reference evidence="1" key="2">
    <citation type="journal article" date="2015" name="Fish Shellfish Immunol.">
        <title>Early steps in the European eel (Anguilla anguilla)-Vibrio vulnificus interaction in the gills: Role of the RtxA13 toxin.</title>
        <authorList>
            <person name="Callol A."/>
            <person name="Pajuelo D."/>
            <person name="Ebbesson L."/>
            <person name="Teles M."/>
            <person name="MacKenzie S."/>
            <person name="Amaro C."/>
        </authorList>
    </citation>
    <scope>NUCLEOTIDE SEQUENCE</scope>
</reference>
<organism evidence="1">
    <name type="scientific">Anguilla anguilla</name>
    <name type="common">European freshwater eel</name>
    <name type="synonym">Muraena anguilla</name>
    <dbReference type="NCBI Taxonomy" id="7936"/>
    <lineage>
        <taxon>Eukaryota</taxon>
        <taxon>Metazoa</taxon>
        <taxon>Chordata</taxon>
        <taxon>Craniata</taxon>
        <taxon>Vertebrata</taxon>
        <taxon>Euteleostomi</taxon>
        <taxon>Actinopterygii</taxon>
        <taxon>Neopterygii</taxon>
        <taxon>Teleostei</taxon>
        <taxon>Anguilliformes</taxon>
        <taxon>Anguillidae</taxon>
        <taxon>Anguilla</taxon>
    </lineage>
</organism>
<proteinExistence type="predicted"/>
<reference evidence="1" key="1">
    <citation type="submission" date="2014-11" db="EMBL/GenBank/DDBJ databases">
        <authorList>
            <person name="Amaro Gonzalez C."/>
        </authorList>
    </citation>
    <scope>NUCLEOTIDE SEQUENCE</scope>
</reference>
<sequence>MKVHVNIAVSKFSFVCEGALCSKNCSFTESTKTPPLSGNSNPA</sequence>